<evidence type="ECO:0000313" key="12">
    <source>
        <dbReference type="Proteomes" id="UP000095038"/>
    </source>
</evidence>
<evidence type="ECO:0000256" key="2">
    <source>
        <dbReference type="ARBA" id="ARBA00009533"/>
    </source>
</evidence>
<evidence type="ECO:0000256" key="9">
    <source>
        <dbReference type="RuleBase" id="RU361171"/>
    </source>
</evidence>
<reference evidence="12" key="1">
    <citation type="submission" date="2016-05" db="EMBL/GenBank/DDBJ databases">
        <title>Comparative genomics of biotechnologically important yeasts.</title>
        <authorList>
            <consortium name="DOE Joint Genome Institute"/>
            <person name="Riley R."/>
            <person name="Haridas S."/>
            <person name="Wolfe K.H."/>
            <person name="Lopes M.R."/>
            <person name="Hittinger C.T."/>
            <person name="Goker M."/>
            <person name="Salamov A."/>
            <person name="Wisecaver J."/>
            <person name="Long T.M."/>
            <person name="Aerts A.L."/>
            <person name="Barry K."/>
            <person name="Choi C."/>
            <person name="Clum A."/>
            <person name="Coughlan A.Y."/>
            <person name="Deshpande S."/>
            <person name="Douglass A.P."/>
            <person name="Hanson S.J."/>
            <person name="Klenk H.-P."/>
            <person name="Labutti K."/>
            <person name="Lapidus A."/>
            <person name="Lindquist E."/>
            <person name="Lipzen A."/>
            <person name="Meier-Kolthoff J.P."/>
            <person name="Ohm R.A."/>
            <person name="Otillar R.P."/>
            <person name="Pangilinan J."/>
            <person name="Peng Y."/>
            <person name="Rokas A."/>
            <person name="Rosa C.A."/>
            <person name="Scheuner C."/>
            <person name="Sibirny A.A."/>
            <person name="Slot J.C."/>
            <person name="Stielow J.B."/>
            <person name="Sun H."/>
            <person name="Kurtzman C.P."/>
            <person name="Blackwell M."/>
            <person name="Grigoriev I.V."/>
            <person name="Jeffries T.W."/>
        </authorList>
    </citation>
    <scope>NUCLEOTIDE SEQUENCE [LARGE SCALE GENOMIC DNA]</scope>
    <source>
        <strain evidence="12">DSM 1968</strain>
    </source>
</reference>
<dbReference type="GO" id="GO:0006538">
    <property type="term" value="P:L-glutamate catabolic process"/>
    <property type="evidence" value="ECO:0007669"/>
    <property type="project" value="TreeGrafter"/>
</dbReference>
<dbReference type="GO" id="GO:0004351">
    <property type="term" value="F:glutamate decarboxylase activity"/>
    <property type="evidence" value="ECO:0007669"/>
    <property type="project" value="UniProtKB-EC"/>
</dbReference>
<feature type="compositionally biased region" description="Low complexity" evidence="10">
    <location>
        <begin position="444"/>
        <end position="455"/>
    </location>
</feature>
<dbReference type="PANTHER" id="PTHR43321:SF3">
    <property type="entry name" value="GLUTAMATE DECARBOXYLASE"/>
    <property type="match status" value="1"/>
</dbReference>
<dbReference type="InParanoid" id="A0A1D2VIS1"/>
<evidence type="ECO:0000256" key="5">
    <source>
        <dbReference type="ARBA" id="ARBA00023239"/>
    </source>
</evidence>
<evidence type="ECO:0000256" key="7">
    <source>
        <dbReference type="PIRSR" id="PIRSR602129-50"/>
    </source>
</evidence>
<dbReference type="EC" id="4.1.1.15" evidence="3 9"/>
<keyword evidence="4 7" id="KW-0663">Pyridoxal phosphate</keyword>
<organism evidence="11 12">
    <name type="scientific">Ascoidea rubescens DSM 1968</name>
    <dbReference type="NCBI Taxonomy" id="1344418"/>
    <lineage>
        <taxon>Eukaryota</taxon>
        <taxon>Fungi</taxon>
        <taxon>Dikarya</taxon>
        <taxon>Ascomycota</taxon>
        <taxon>Saccharomycotina</taxon>
        <taxon>Saccharomycetes</taxon>
        <taxon>Ascoideaceae</taxon>
        <taxon>Ascoidea</taxon>
    </lineage>
</organism>
<dbReference type="Gene3D" id="3.40.640.10">
    <property type="entry name" value="Type I PLP-dependent aspartate aminotransferase-like (Major domain)"/>
    <property type="match status" value="1"/>
</dbReference>
<name>A0A1D2VIS1_9ASCO</name>
<protein>
    <recommendedName>
        <fullName evidence="3 9">Glutamate decarboxylase</fullName>
        <ecNumber evidence="3 9">4.1.1.15</ecNumber>
    </recommendedName>
</protein>
<evidence type="ECO:0000256" key="3">
    <source>
        <dbReference type="ARBA" id="ARBA00012421"/>
    </source>
</evidence>
<evidence type="ECO:0000256" key="6">
    <source>
        <dbReference type="ARBA" id="ARBA00048868"/>
    </source>
</evidence>
<dbReference type="GO" id="GO:0030170">
    <property type="term" value="F:pyridoxal phosphate binding"/>
    <property type="evidence" value="ECO:0007669"/>
    <property type="project" value="InterPro"/>
</dbReference>
<proteinExistence type="inferred from homology"/>
<dbReference type="InterPro" id="IPR010107">
    <property type="entry name" value="Glutamate_decarboxylase"/>
</dbReference>
<dbReference type="InterPro" id="IPR002129">
    <property type="entry name" value="PyrdxlP-dep_de-COase"/>
</dbReference>
<evidence type="ECO:0000256" key="10">
    <source>
        <dbReference type="SAM" id="MobiDB-lite"/>
    </source>
</evidence>
<dbReference type="Gene3D" id="3.90.1150.160">
    <property type="match status" value="1"/>
</dbReference>
<dbReference type="Proteomes" id="UP000095038">
    <property type="component" value="Unassembled WGS sequence"/>
</dbReference>
<keyword evidence="12" id="KW-1185">Reference proteome</keyword>
<dbReference type="InterPro" id="IPR015424">
    <property type="entry name" value="PyrdxlP-dep_Trfase"/>
</dbReference>
<dbReference type="FunFam" id="3.40.640.10:FF:000017">
    <property type="entry name" value="Glutamate decarboxylase"/>
    <property type="match status" value="1"/>
</dbReference>
<dbReference type="STRING" id="1344418.A0A1D2VIS1"/>
<accession>A0A1D2VIS1</accession>
<sequence length="593" mass="67332">MSLDSHIDPEKLETKLILENQLKHKNIHKNHDHFKIKSKISNKYSFINNRNSNNNNDIDIESSSNLNLNSNLFSISKYKIPNKGLDSNLAYELIHNDLNLDGNPTLNLASFVNTFISDHSDLLIQQNITKNLADNDEYPILMDIHKRCISILSSLWHADPKNSPIGTATTGSSEAIMLAGLALKKNWQSKMKKLNKPFSNPNILMGANAQVALEKFARYFDVEPRIIPVSQNSNYLIDIDQIEKNIDENTIGIFVILGSTYTGGFEDVLEISNLLDKIYERNHNLDIPIHVDGASGAMIAPFVFPKLKWDFKIKRVHSINTSGHKFGLTSVGLGWVVWRSSCLLPNDLKFQLSYLGGVEESFTINFSRPGYQVIHQYFNFLHLGKLGYRSIFNNCLSNARLLSKFLEKSNYFECISNIHRSKNVMSLKDSIELNDDPELDNNKSDNNSDNNDNNDILNPGLPVVAFKFSNEFIKNYPQIPQSMVSTLLRNKGFIIPYYPLPNNESDTEVLRIVVKETLNLELLDKLMMDIIEITEVLINAANQVQRSTKFESDEARSDNNQIIYDMLLSISSAGLQDDKIKTIKTKKSYRGTC</sequence>
<dbReference type="AlphaFoldDB" id="A0A1D2VIS1"/>
<feature type="region of interest" description="Disordered" evidence="10">
    <location>
        <begin position="435"/>
        <end position="456"/>
    </location>
</feature>
<evidence type="ECO:0000256" key="8">
    <source>
        <dbReference type="RuleBase" id="RU000382"/>
    </source>
</evidence>
<evidence type="ECO:0000313" key="11">
    <source>
        <dbReference type="EMBL" id="ODV61532.1"/>
    </source>
</evidence>
<dbReference type="RefSeq" id="XP_020047839.1">
    <property type="nucleotide sequence ID" value="XM_020193103.1"/>
</dbReference>
<comment type="similarity">
    <text evidence="2 8">Belongs to the group II decarboxylase family.</text>
</comment>
<dbReference type="NCBIfam" id="TIGR01788">
    <property type="entry name" value="Glu-decarb-GAD"/>
    <property type="match status" value="1"/>
</dbReference>
<feature type="modified residue" description="N6-(pyridoxal phosphate)lysine" evidence="7">
    <location>
        <position position="325"/>
    </location>
</feature>
<dbReference type="FunCoup" id="A0A1D2VIS1">
    <property type="interactions" value="315"/>
</dbReference>
<gene>
    <name evidence="11" type="ORF">ASCRUDRAFT_75530</name>
</gene>
<dbReference type="EMBL" id="KV454479">
    <property type="protein sequence ID" value="ODV61532.1"/>
    <property type="molecule type" value="Genomic_DNA"/>
</dbReference>
<evidence type="ECO:0000256" key="4">
    <source>
        <dbReference type="ARBA" id="ARBA00022898"/>
    </source>
</evidence>
<keyword evidence="5 8" id="KW-0456">Lyase</keyword>
<dbReference type="GO" id="GO:0005829">
    <property type="term" value="C:cytosol"/>
    <property type="evidence" value="ECO:0007669"/>
    <property type="project" value="TreeGrafter"/>
</dbReference>
<dbReference type="Pfam" id="PF00282">
    <property type="entry name" value="Pyridoxal_deC"/>
    <property type="match status" value="1"/>
</dbReference>
<dbReference type="Gene3D" id="4.10.280.50">
    <property type="match status" value="1"/>
</dbReference>
<keyword evidence="9" id="KW-0210">Decarboxylase</keyword>
<dbReference type="OrthoDB" id="5152799at2759"/>
<dbReference type="SUPFAM" id="SSF53383">
    <property type="entry name" value="PLP-dependent transferases"/>
    <property type="match status" value="1"/>
</dbReference>
<dbReference type="InterPro" id="IPR015421">
    <property type="entry name" value="PyrdxlP-dep_Trfase_major"/>
</dbReference>
<comment type="catalytic activity">
    <reaction evidence="6 9">
        <text>L-glutamate + H(+) = 4-aminobutanoate + CO2</text>
        <dbReference type="Rhea" id="RHEA:17785"/>
        <dbReference type="ChEBI" id="CHEBI:15378"/>
        <dbReference type="ChEBI" id="CHEBI:16526"/>
        <dbReference type="ChEBI" id="CHEBI:29985"/>
        <dbReference type="ChEBI" id="CHEBI:59888"/>
        <dbReference type="EC" id="4.1.1.15"/>
    </reaction>
</comment>
<comment type="cofactor">
    <cofactor evidence="1 7 8">
        <name>pyridoxal 5'-phosphate</name>
        <dbReference type="ChEBI" id="CHEBI:597326"/>
    </cofactor>
</comment>
<evidence type="ECO:0000256" key="1">
    <source>
        <dbReference type="ARBA" id="ARBA00001933"/>
    </source>
</evidence>
<dbReference type="GeneID" id="30966739"/>
<dbReference type="PANTHER" id="PTHR43321">
    <property type="entry name" value="GLUTAMATE DECARBOXYLASE"/>
    <property type="match status" value="1"/>
</dbReference>